<name>A0A9P1E257_CUSEU</name>
<feature type="compositionally biased region" description="Basic and acidic residues" evidence="1">
    <location>
        <begin position="41"/>
        <end position="80"/>
    </location>
</feature>
<proteinExistence type="predicted"/>
<evidence type="ECO:0000256" key="1">
    <source>
        <dbReference type="SAM" id="MobiDB-lite"/>
    </source>
</evidence>
<comment type="caution">
    <text evidence="2">The sequence shown here is derived from an EMBL/GenBank/DDBJ whole genome shotgun (WGS) entry which is preliminary data.</text>
</comment>
<feature type="compositionally biased region" description="Polar residues" evidence="1">
    <location>
        <begin position="179"/>
        <end position="196"/>
    </location>
</feature>
<feature type="compositionally biased region" description="Basic residues" evidence="1">
    <location>
        <begin position="81"/>
        <end position="104"/>
    </location>
</feature>
<feature type="region of interest" description="Disordered" evidence="1">
    <location>
        <begin position="1"/>
        <end position="144"/>
    </location>
</feature>
<organism evidence="2 3">
    <name type="scientific">Cuscuta europaea</name>
    <name type="common">European dodder</name>
    <dbReference type="NCBI Taxonomy" id="41803"/>
    <lineage>
        <taxon>Eukaryota</taxon>
        <taxon>Viridiplantae</taxon>
        <taxon>Streptophyta</taxon>
        <taxon>Embryophyta</taxon>
        <taxon>Tracheophyta</taxon>
        <taxon>Spermatophyta</taxon>
        <taxon>Magnoliopsida</taxon>
        <taxon>eudicotyledons</taxon>
        <taxon>Gunneridae</taxon>
        <taxon>Pentapetalae</taxon>
        <taxon>asterids</taxon>
        <taxon>lamiids</taxon>
        <taxon>Solanales</taxon>
        <taxon>Convolvulaceae</taxon>
        <taxon>Cuscuteae</taxon>
        <taxon>Cuscuta</taxon>
        <taxon>Cuscuta subgen. Cuscuta</taxon>
    </lineage>
</organism>
<evidence type="ECO:0000313" key="2">
    <source>
        <dbReference type="EMBL" id="CAH9073175.1"/>
    </source>
</evidence>
<sequence>MEQRREHQRSEQKVAASALRVNTEKRVSTQGGKELRRKHGRSDQDASRGKREKVAEMVERGKVEKLAEKVESDWAKEMRHMFGKIRHRLKRHRDRARSPPRHRWNSSLSAQTVSQEEASRSQSTTLPSRTVSPSSKSQTASPCSQVFSSPALADSVRSQVSSFADSSTISSRQIVTISGGDSKSLRYPSTNPSTTLDRGDTISLPLLSVSQESGNPQKTLFEGKFIYGDGGREKKSSVVTQSFVEACRGI</sequence>
<dbReference type="EMBL" id="CAMAPE010000008">
    <property type="protein sequence ID" value="CAH9073175.1"/>
    <property type="molecule type" value="Genomic_DNA"/>
</dbReference>
<reference evidence="2" key="1">
    <citation type="submission" date="2022-07" db="EMBL/GenBank/DDBJ databases">
        <authorList>
            <person name="Macas J."/>
            <person name="Novak P."/>
            <person name="Neumann P."/>
        </authorList>
    </citation>
    <scope>NUCLEOTIDE SEQUENCE</scope>
</reference>
<evidence type="ECO:0000313" key="3">
    <source>
        <dbReference type="Proteomes" id="UP001152484"/>
    </source>
</evidence>
<dbReference type="Proteomes" id="UP001152484">
    <property type="component" value="Unassembled WGS sequence"/>
</dbReference>
<gene>
    <name evidence="2" type="ORF">CEURO_LOCUS4676</name>
</gene>
<dbReference type="AlphaFoldDB" id="A0A9P1E257"/>
<feature type="region of interest" description="Disordered" evidence="1">
    <location>
        <begin position="179"/>
        <end position="199"/>
    </location>
</feature>
<feature type="compositionally biased region" description="Polar residues" evidence="1">
    <location>
        <begin position="105"/>
        <end position="144"/>
    </location>
</feature>
<accession>A0A9P1E257</accession>
<feature type="compositionally biased region" description="Basic and acidic residues" evidence="1">
    <location>
        <begin position="1"/>
        <end position="12"/>
    </location>
</feature>
<keyword evidence="3" id="KW-1185">Reference proteome</keyword>
<protein>
    <submittedName>
        <fullName evidence="2">Uncharacterized protein</fullName>
    </submittedName>
</protein>